<dbReference type="RefSeq" id="WP_379934364.1">
    <property type="nucleotide sequence ID" value="NZ_JBHTHY010000006.1"/>
</dbReference>
<evidence type="ECO:0000259" key="2">
    <source>
        <dbReference type="Pfam" id="PF07687"/>
    </source>
</evidence>
<dbReference type="Gene3D" id="3.40.630.10">
    <property type="entry name" value="Zn peptidases"/>
    <property type="match status" value="1"/>
</dbReference>
<dbReference type="PIRSF" id="PIRSF037227">
    <property type="entry name" value="Aminobenzoyl-glu_utiliz_pB"/>
    <property type="match status" value="1"/>
</dbReference>
<comment type="caution">
    <text evidence="3">The sequence shown here is derived from an EMBL/GenBank/DDBJ whole genome shotgun (WGS) entry which is preliminary data.</text>
</comment>
<dbReference type="InterPro" id="IPR011650">
    <property type="entry name" value="Peptidase_M20_dimer"/>
</dbReference>
<protein>
    <submittedName>
        <fullName evidence="3">Amidohydrolase</fullName>
    </submittedName>
</protein>
<dbReference type="Pfam" id="PF01546">
    <property type="entry name" value="Peptidase_M20"/>
    <property type="match status" value="1"/>
</dbReference>
<dbReference type="NCBIfam" id="TIGR01891">
    <property type="entry name" value="amidohydrolases"/>
    <property type="match status" value="1"/>
</dbReference>
<keyword evidence="4" id="KW-1185">Reference proteome</keyword>
<dbReference type="Gene3D" id="3.30.70.360">
    <property type="match status" value="1"/>
</dbReference>
<evidence type="ECO:0000313" key="3">
    <source>
        <dbReference type="EMBL" id="MFD0797860.1"/>
    </source>
</evidence>
<dbReference type="PANTHER" id="PTHR30575:SF0">
    <property type="entry name" value="XAA-ARG DIPEPTIDASE"/>
    <property type="match status" value="1"/>
</dbReference>
<name>A0ABW3B448_9FLAO</name>
<dbReference type="EMBL" id="JBHTHY010000006">
    <property type="protein sequence ID" value="MFD0797860.1"/>
    <property type="molecule type" value="Genomic_DNA"/>
</dbReference>
<gene>
    <name evidence="3" type="ORF">ACFQZJ_10335</name>
</gene>
<dbReference type="InterPro" id="IPR052030">
    <property type="entry name" value="Peptidase_M20/M20A_hydrolases"/>
</dbReference>
<sequence length="475" mass="51297">MKKAILTSFLFVFCLSVSGQKLTNNKKALIASVEKHKSELIKISDSIWALAETAFEETGSAEILANYAELNGLTVTRGVADIPTAFTATFGSGSPVISVLGEFDALPGISQKASPVKEALNEGAAGHGCGHNLFGAASLGAAIAIKELMEAGKIKGTVKFLGTPAEEKYFAKVWMVKAGLWDDVDVNVSWHPSSGIEADVQSGLSLIDFIVEFHGQAAHASGDPWNGRSASDALELYTTGINYYREHILPTSRIHYHIQDGGQVVNVVPDYAKLWVRVRDPKRNIMLPTYERVKEMAEGAAIMADVDYKISLVSGIYETLVNRAGGEIMQNNLELLGPISYTEEETAFGKAIQKATGKPEVGMDSKIYPLKETEKNPGGGSTDVGDVSWNVPNINLGVTVAPKDTPWHSWAVVACGGMSIGHKGLVYASKAMSMTMLDLFENPKMVQKVKEEFKTRKGDVVYEPMTEGPPPINQN</sequence>
<reference evidence="4" key="1">
    <citation type="journal article" date="2019" name="Int. J. Syst. Evol. Microbiol.">
        <title>The Global Catalogue of Microorganisms (GCM) 10K type strain sequencing project: providing services to taxonomists for standard genome sequencing and annotation.</title>
        <authorList>
            <consortium name="The Broad Institute Genomics Platform"/>
            <consortium name="The Broad Institute Genome Sequencing Center for Infectious Disease"/>
            <person name="Wu L."/>
            <person name="Ma J."/>
        </authorList>
    </citation>
    <scope>NUCLEOTIDE SEQUENCE [LARGE SCALE GENOMIC DNA]</scope>
    <source>
        <strain evidence="4">CCUG 61948</strain>
    </source>
</reference>
<dbReference type="Proteomes" id="UP001597012">
    <property type="component" value="Unassembled WGS sequence"/>
</dbReference>
<evidence type="ECO:0000256" key="1">
    <source>
        <dbReference type="ARBA" id="ARBA00022801"/>
    </source>
</evidence>
<organism evidence="3 4">
    <name type="scientific">Maribacter chungangensis</name>
    <dbReference type="NCBI Taxonomy" id="1069117"/>
    <lineage>
        <taxon>Bacteria</taxon>
        <taxon>Pseudomonadati</taxon>
        <taxon>Bacteroidota</taxon>
        <taxon>Flavobacteriia</taxon>
        <taxon>Flavobacteriales</taxon>
        <taxon>Flavobacteriaceae</taxon>
        <taxon>Maribacter</taxon>
    </lineage>
</organism>
<dbReference type="SUPFAM" id="SSF55031">
    <property type="entry name" value="Bacterial exopeptidase dimerisation domain"/>
    <property type="match status" value="1"/>
</dbReference>
<accession>A0ABW3B448</accession>
<dbReference type="Pfam" id="PF07687">
    <property type="entry name" value="M20_dimer"/>
    <property type="match status" value="1"/>
</dbReference>
<dbReference type="InterPro" id="IPR036264">
    <property type="entry name" value="Bact_exopeptidase_dim_dom"/>
</dbReference>
<evidence type="ECO:0000313" key="4">
    <source>
        <dbReference type="Proteomes" id="UP001597012"/>
    </source>
</evidence>
<dbReference type="InterPro" id="IPR017439">
    <property type="entry name" value="Amidohydrolase"/>
</dbReference>
<dbReference type="SUPFAM" id="SSF53187">
    <property type="entry name" value="Zn-dependent exopeptidases"/>
    <property type="match status" value="1"/>
</dbReference>
<feature type="domain" description="Peptidase M20 dimerisation" evidence="2">
    <location>
        <begin position="206"/>
        <end position="298"/>
    </location>
</feature>
<keyword evidence="1" id="KW-0378">Hydrolase</keyword>
<dbReference type="InterPro" id="IPR017145">
    <property type="entry name" value="Aminobenzoyl-glu_utiliz_pB"/>
</dbReference>
<dbReference type="InterPro" id="IPR002933">
    <property type="entry name" value="Peptidase_M20"/>
</dbReference>
<dbReference type="PANTHER" id="PTHR30575">
    <property type="entry name" value="PEPTIDASE M20"/>
    <property type="match status" value="1"/>
</dbReference>
<proteinExistence type="predicted"/>